<gene>
    <name evidence="1" type="ORF">AUC71_16060</name>
</gene>
<organism evidence="1 2">
    <name type="scientific">Methyloceanibacter marginalis</name>
    <dbReference type="NCBI Taxonomy" id="1774971"/>
    <lineage>
        <taxon>Bacteria</taxon>
        <taxon>Pseudomonadati</taxon>
        <taxon>Pseudomonadota</taxon>
        <taxon>Alphaproteobacteria</taxon>
        <taxon>Hyphomicrobiales</taxon>
        <taxon>Hyphomicrobiaceae</taxon>
        <taxon>Methyloceanibacter</taxon>
    </lineage>
</organism>
<accession>A0A1E3W924</accession>
<dbReference type="AlphaFoldDB" id="A0A1E3W924"/>
<evidence type="ECO:0000313" key="2">
    <source>
        <dbReference type="Proteomes" id="UP000095042"/>
    </source>
</evidence>
<keyword evidence="2" id="KW-1185">Reference proteome</keyword>
<dbReference type="EMBL" id="LPWD01000345">
    <property type="protein sequence ID" value="ODS02314.1"/>
    <property type="molecule type" value="Genomic_DNA"/>
</dbReference>
<evidence type="ECO:0000313" key="1">
    <source>
        <dbReference type="EMBL" id="ODS02314.1"/>
    </source>
</evidence>
<evidence type="ECO:0008006" key="3">
    <source>
        <dbReference type="Google" id="ProtNLM"/>
    </source>
</evidence>
<name>A0A1E3W924_9HYPH</name>
<comment type="caution">
    <text evidence="1">The sequence shown here is derived from an EMBL/GenBank/DDBJ whole genome shotgun (WGS) entry which is preliminary data.</text>
</comment>
<proteinExistence type="predicted"/>
<sequence length="92" mass="9854">MVEAYAKGSGTQVRNKVPKLIDQRPGYEAIAEDGRGNVNHLITLVANGDRIYMVISAGPKGHAKSEDAVRFRDSFRLLGGPPPSQSADSSSE</sequence>
<protein>
    <recommendedName>
        <fullName evidence="3">Addiction module toxin RelE</fullName>
    </recommendedName>
</protein>
<dbReference type="Proteomes" id="UP000095042">
    <property type="component" value="Unassembled WGS sequence"/>
</dbReference>
<reference evidence="1 2" key="1">
    <citation type="journal article" date="2016" name="Environ. Microbiol.">
        <title>New Methyloceanibacter diversity from North Sea sediments includes methanotroph containing solely the soluble methane monooxygenase.</title>
        <authorList>
            <person name="Vekeman B."/>
            <person name="Kerckhof F.M."/>
            <person name="Cremers G."/>
            <person name="de Vos P."/>
            <person name="Vandamme P."/>
            <person name="Boon N."/>
            <person name="Op den Camp H.J."/>
            <person name="Heylen K."/>
        </authorList>
    </citation>
    <scope>NUCLEOTIDE SEQUENCE [LARGE SCALE GENOMIC DNA]</scope>
    <source>
        <strain evidence="1 2">R-67177</strain>
    </source>
</reference>